<evidence type="ECO:0000313" key="5">
    <source>
        <dbReference type="Proteomes" id="UP000241107"/>
    </source>
</evidence>
<evidence type="ECO:0000256" key="2">
    <source>
        <dbReference type="SAM" id="MobiDB-lite"/>
    </source>
</evidence>
<dbReference type="STRING" id="418784.A0A2P7YX91"/>
<dbReference type="InterPro" id="IPR013087">
    <property type="entry name" value="Znf_C2H2_type"/>
</dbReference>
<dbReference type="GeneID" id="36563614"/>
<dbReference type="OrthoDB" id="7295497at2759"/>
<keyword evidence="5" id="KW-1185">Reference proteome</keyword>
<dbReference type="AlphaFoldDB" id="A0A2P7YX91"/>
<dbReference type="Gene3D" id="3.30.160.60">
    <property type="entry name" value="Classic Zinc Finger"/>
    <property type="match status" value="1"/>
</dbReference>
<evidence type="ECO:0000256" key="1">
    <source>
        <dbReference type="PROSITE-ProRule" id="PRU00042"/>
    </source>
</evidence>
<reference evidence="4 5" key="1">
    <citation type="submission" date="2018-03" db="EMBL/GenBank/DDBJ databases">
        <title>Candida pseudohaemulonii genome assembly and annotation.</title>
        <authorList>
            <person name="Munoz J.F."/>
            <person name="Gade L.G."/>
            <person name="Chow N.A."/>
            <person name="Litvintseva A.P."/>
            <person name="Loparev V.N."/>
            <person name="Cuomo C.A."/>
        </authorList>
    </citation>
    <scope>NUCLEOTIDE SEQUENCE [LARGE SCALE GENOMIC DNA]</scope>
    <source>
        <strain evidence="4 5">B12108</strain>
    </source>
</reference>
<accession>A0A2P7YX91</accession>
<dbReference type="EMBL" id="PYFQ01000001">
    <property type="protein sequence ID" value="PSK40574.1"/>
    <property type="molecule type" value="Genomic_DNA"/>
</dbReference>
<organism evidence="4 5">
    <name type="scientific">Candidozyma pseudohaemuli</name>
    <dbReference type="NCBI Taxonomy" id="418784"/>
    <lineage>
        <taxon>Eukaryota</taxon>
        <taxon>Fungi</taxon>
        <taxon>Dikarya</taxon>
        <taxon>Ascomycota</taxon>
        <taxon>Saccharomycotina</taxon>
        <taxon>Pichiomycetes</taxon>
        <taxon>Metschnikowiaceae</taxon>
        <taxon>Candidozyma</taxon>
    </lineage>
</organism>
<feature type="compositionally biased region" description="Polar residues" evidence="2">
    <location>
        <begin position="33"/>
        <end position="46"/>
    </location>
</feature>
<feature type="domain" description="C2H2-type" evidence="3">
    <location>
        <begin position="361"/>
        <end position="397"/>
    </location>
</feature>
<gene>
    <name evidence="4" type="ORF">C7M61_000221</name>
</gene>
<evidence type="ECO:0000259" key="3">
    <source>
        <dbReference type="PROSITE" id="PS50157"/>
    </source>
</evidence>
<comment type="caution">
    <text evidence="4">The sequence shown here is derived from an EMBL/GenBank/DDBJ whole genome shotgun (WGS) entry which is preliminary data.</text>
</comment>
<keyword evidence="1" id="KW-0863">Zinc-finger</keyword>
<name>A0A2P7YX91_9ASCO</name>
<dbReference type="RefSeq" id="XP_024715273.1">
    <property type="nucleotide sequence ID" value="XM_024855674.1"/>
</dbReference>
<protein>
    <recommendedName>
        <fullName evidence="3">C2H2-type domain-containing protein</fullName>
    </recommendedName>
</protein>
<dbReference type="GO" id="GO:0008270">
    <property type="term" value="F:zinc ion binding"/>
    <property type="evidence" value="ECO:0007669"/>
    <property type="project" value="UniProtKB-KW"/>
</dbReference>
<feature type="region of interest" description="Disordered" evidence="2">
    <location>
        <begin position="21"/>
        <end position="46"/>
    </location>
</feature>
<dbReference type="VEuPathDB" id="FungiDB:C7M61_000221"/>
<evidence type="ECO:0000313" key="4">
    <source>
        <dbReference type="EMBL" id="PSK40574.1"/>
    </source>
</evidence>
<dbReference type="PROSITE" id="PS50157">
    <property type="entry name" value="ZINC_FINGER_C2H2_2"/>
    <property type="match status" value="1"/>
</dbReference>
<sequence>MTSLAVLPPLKKTITDVMDDDLYQPAPGGMAGTSPSLNPAQNPSSAAQTLSNLLNIPESFVEHYNRVNGSSSQVNSTIPNLFLDSNDYSKYDTDALNQNAASDDLLPDNNAQLYPSPSQQHFVRPEVLQRNTFPARRRRITTLEQPDVGNVKKYNDEDFYLFNTDIQPSSLMTNNSSFYPNCTDDSFFIMDSDLDKSSHLGTGPASVPVPGFESDYVMMDNLAEESDFSDDSDDEDDDNYFQDDDFDDMMESAAEPQLQFPSPAGFAPFRSPLEEPTQAPQLGGFMETLQRAPTSDSMDYGSEQEIAFKADNENVMVEDLHGNHNHVDLFKREDEPRSMPQQPFTDHHITAAEITANNPTHECTMINPSTGTPCHKHFSRPYDLIRHQETIHAAKKKIFRCVICEGREHGGAGNGKSKTFSRGDALSRHIKVKHGISGRDAADLINSAKENVEYLSVC</sequence>
<keyword evidence="1" id="KW-0862">Zinc</keyword>
<proteinExistence type="predicted"/>
<dbReference type="Proteomes" id="UP000241107">
    <property type="component" value="Unassembled WGS sequence"/>
</dbReference>
<keyword evidence="1" id="KW-0479">Metal-binding</keyword>